<keyword evidence="3" id="KW-0732">Signal</keyword>
<keyword evidence="6" id="KW-1185">Reference proteome</keyword>
<sequence length="403" mass="41959">MRLIAGLTATALLGIAAAASQQQSADVYLFPSSSSSQSTSDTPSIPKEVARHILLQRLSTQRYGSDLRDIPSSVDAATAVAHIARFGKSPAPLFAQSTKPDASQLVIIVEGASAEDSSRAKEKLAQHAAFRVSDPPSAAANKNLVALFRNMGAAPAKDCAMEASINPFETDCWAGSTSVMKYDLRQAPTTLDVLYDNLSRLNKFANDGDLEVLLLVLPESSRSSKLSHWSVAAAGASDLHRRRDAETVISDQDTASSNANPPAAKPAAASAPAARRTKAIPQCFASASSCMTQTDSCSGHGECVNKYGSGSGGNSSTSAASCFVCVCKASAVDHGDGAHPKGRKTIQWGGNKCQKRDLSVPFWLITGFTVAIVGAVTFAIGMLFSVGQEPLPGVIGAGVSRSK</sequence>
<gene>
    <name evidence="5" type="ORF">C8A05DRAFT_31964</name>
</gene>
<accession>A0AAN6MQT6</accession>
<name>A0AAN6MQT6_9PEZI</name>
<feature type="compositionally biased region" description="Low complexity" evidence="1">
    <location>
        <begin position="254"/>
        <end position="273"/>
    </location>
</feature>
<dbReference type="PANTHER" id="PTHR36853">
    <property type="entry name" value="EXPRESSED PROTEIN"/>
    <property type="match status" value="1"/>
</dbReference>
<evidence type="ECO:0000313" key="6">
    <source>
        <dbReference type="Proteomes" id="UP001303889"/>
    </source>
</evidence>
<keyword evidence="2" id="KW-0472">Membrane</keyword>
<evidence type="ECO:0000313" key="5">
    <source>
        <dbReference type="EMBL" id="KAK3904283.1"/>
    </source>
</evidence>
<dbReference type="InterPro" id="IPR053065">
    <property type="entry name" value="Archenteron_Induction-Rel"/>
</dbReference>
<keyword evidence="2" id="KW-0812">Transmembrane</keyword>
<organism evidence="5 6">
    <name type="scientific">Staphylotrichum tortipilum</name>
    <dbReference type="NCBI Taxonomy" id="2831512"/>
    <lineage>
        <taxon>Eukaryota</taxon>
        <taxon>Fungi</taxon>
        <taxon>Dikarya</taxon>
        <taxon>Ascomycota</taxon>
        <taxon>Pezizomycotina</taxon>
        <taxon>Sordariomycetes</taxon>
        <taxon>Sordariomycetidae</taxon>
        <taxon>Sordariales</taxon>
        <taxon>Chaetomiaceae</taxon>
        <taxon>Staphylotrichum</taxon>
    </lineage>
</organism>
<proteinExistence type="predicted"/>
<feature type="region of interest" description="Disordered" evidence="1">
    <location>
        <begin position="249"/>
        <end position="273"/>
    </location>
</feature>
<dbReference type="Proteomes" id="UP001303889">
    <property type="component" value="Unassembled WGS sequence"/>
</dbReference>
<evidence type="ECO:0000256" key="2">
    <source>
        <dbReference type="SAM" id="Phobius"/>
    </source>
</evidence>
<evidence type="ECO:0000259" key="4">
    <source>
        <dbReference type="Pfam" id="PF12955"/>
    </source>
</evidence>
<reference evidence="5" key="1">
    <citation type="journal article" date="2023" name="Mol. Phylogenet. Evol.">
        <title>Genome-scale phylogeny and comparative genomics of the fungal order Sordariales.</title>
        <authorList>
            <person name="Hensen N."/>
            <person name="Bonometti L."/>
            <person name="Westerberg I."/>
            <person name="Brannstrom I.O."/>
            <person name="Guillou S."/>
            <person name="Cros-Aarteil S."/>
            <person name="Calhoun S."/>
            <person name="Haridas S."/>
            <person name="Kuo A."/>
            <person name="Mondo S."/>
            <person name="Pangilinan J."/>
            <person name="Riley R."/>
            <person name="LaButti K."/>
            <person name="Andreopoulos B."/>
            <person name="Lipzen A."/>
            <person name="Chen C."/>
            <person name="Yan M."/>
            <person name="Daum C."/>
            <person name="Ng V."/>
            <person name="Clum A."/>
            <person name="Steindorff A."/>
            <person name="Ohm R.A."/>
            <person name="Martin F."/>
            <person name="Silar P."/>
            <person name="Natvig D.O."/>
            <person name="Lalanne C."/>
            <person name="Gautier V."/>
            <person name="Ament-Velasquez S.L."/>
            <person name="Kruys A."/>
            <person name="Hutchinson M.I."/>
            <person name="Powell A.J."/>
            <person name="Barry K."/>
            <person name="Miller A.N."/>
            <person name="Grigoriev I.V."/>
            <person name="Debuchy R."/>
            <person name="Gladieux P."/>
            <person name="Hiltunen Thoren M."/>
            <person name="Johannesson H."/>
        </authorList>
    </citation>
    <scope>NUCLEOTIDE SEQUENCE</scope>
    <source>
        <strain evidence="5">CBS 103.79</strain>
    </source>
</reference>
<dbReference type="InterPro" id="IPR024382">
    <property type="entry name" value="Vps3844_C"/>
</dbReference>
<feature type="transmembrane region" description="Helical" evidence="2">
    <location>
        <begin position="362"/>
        <end position="384"/>
    </location>
</feature>
<dbReference type="AlphaFoldDB" id="A0AAN6MQT6"/>
<feature type="domain" description="Vacuolar sorting protein Vps3844 C-terminal" evidence="4">
    <location>
        <begin position="283"/>
        <end position="397"/>
    </location>
</feature>
<protein>
    <recommendedName>
        <fullName evidence="4">Vacuolar sorting protein Vps3844 C-terminal domain-containing protein</fullName>
    </recommendedName>
</protein>
<dbReference type="EMBL" id="MU855405">
    <property type="protein sequence ID" value="KAK3904283.1"/>
    <property type="molecule type" value="Genomic_DNA"/>
</dbReference>
<keyword evidence="2" id="KW-1133">Transmembrane helix</keyword>
<evidence type="ECO:0000256" key="3">
    <source>
        <dbReference type="SAM" id="SignalP"/>
    </source>
</evidence>
<dbReference type="Pfam" id="PF12955">
    <property type="entry name" value="Vps3844_C"/>
    <property type="match status" value="1"/>
</dbReference>
<evidence type="ECO:0000256" key="1">
    <source>
        <dbReference type="SAM" id="MobiDB-lite"/>
    </source>
</evidence>
<feature type="chain" id="PRO_5043025468" description="Vacuolar sorting protein Vps3844 C-terminal domain-containing protein" evidence="3">
    <location>
        <begin position="19"/>
        <end position="403"/>
    </location>
</feature>
<dbReference type="PANTHER" id="PTHR36853:SF1">
    <property type="entry name" value="DUF3844 DOMAIN-CONTAINING PROTEIN"/>
    <property type="match status" value="1"/>
</dbReference>
<feature type="signal peptide" evidence="3">
    <location>
        <begin position="1"/>
        <end position="18"/>
    </location>
</feature>
<dbReference type="GO" id="GO:0005783">
    <property type="term" value="C:endoplasmic reticulum"/>
    <property type="evidence" value="ECO:0007669"/>
    <property type="project" value="TreeGrafter"/>
</dbReference>
<comment type="caution">
    <text evidence="5">The sequence shown here is derived from an EMBL/GenBank/DDBJ whole genome shotgun (WGS) entry which is preliminary data.</text>
</comment>
<reference evidence="5" key="2">
    <citation type="submission" date="2023-05" db="EMBL/GenBank/DDBJ databases">
        <authorList>
            <consortium name="Lawrence Berkeley National Laboratory"/>
            <person name="Steindorff A."/>
            <person name="Hensen N."/>
            <person name="Bonometti L."/>
            <person name="Westerberg I."/>
            <person name="Brannstrom I.O."/>
            <person name="Guillou S."/>
            <person name="Cros-Aarteil S."/>
            <person name="Calhoun S."/>
            <person name="Haridas S."/>
            <person name="Kuo A."/>
            <person name="Mondo S."/>
            <person name="Pangilinan J."/>
            <person name="Riley R."/>
            <person name="Labutti K."/>
            <person name="Andreopoulos B."/>
            <person name="Lipzen A."/>
            <person name="Chen C."/>
            <person name="Yanf M."/>
            <person name="Daum C."/>
            <person name="Ng V."/>
            <person name="Clum A."/>
            <person name="Ohm R."/>
            <person name="Martin F."/>
            <person name="Silar P."/>
            <person name="Natvig D."/>
            <person name="Lalanne C."/>
            <person name="Gautier V."/>
            <person name="Ament-Velasquez S.L."/>
            <person name="Kruys A."/>
            <person name="Hutchinson M.I."/>
            <person name="Powell A.J."/>
            <person name="Barry K."/>
            <person name="Miller A.N."/>
            <person name="Grigoriev I.V."/>
            <person name="Debuchy R."/>
            <person name="Gladieux P."/>
            <person name="Thoren M.H."/>
            <person name="Johannesson H."/>
        </authorList>
    </citation>
    <scope>NUCLEOTIDE SEQUENCE</scope>
    <source>
        <strain evidence="5">CBS 103.79</strain>
    </source>
</reference>